<dbReference type="GO" id="GO:0016881">
    <property type="term" value="F:acid-amino acid ligase activity"/>
    <property type="evidence" value="ECO:0007669"/>
    <property type="project" value="UniProtKB-ARBA"/>
</dbReference>
<dbReference type="AlphaFoldDB" id="A0A4Z0GZG7"/>
<dbReference type="Gene3D" id="1.10.510.40">
    <property type="match status" value="1"/>
</dbReference>
<evidence type="ECO:0000256" key="1">
    <source>
        <dbReference type="ARBA" id="ARBA00004924"/>
    </source>
</evidence>
<organism evidence="5 6">
    <name type="scientific">Halobacillus salinus</name>
    <dbReference type="NCBI Taxonomy" id="192814"/>
    <lineage>
        <taxon>Bacteria</taxon>
        <taxon>Bacillati</taxon>
        <taxon>Bacillota</taxon>
        <taxon>Bacilli</taxon>
        <taxon>Bacillales</taxon>
        <taxon>Bacillaceae</taxon>
        <taxon>Halobacillus</taxon>
    </lineage>
</organism>
<evidence type="ECO:0000259" key="4">
    <source>
        <dbReference type="Pfam" id="PF06276"/>
    </source>
</evidence>
<dbReference type="STRING" id="192814.GCA_900166575_02734"/>
<dbReference type="Pfam" id="PF06276">
    <property type="entry name" value="FhuF"/>
    <property type="match status" value="1"/>
</dbReference>
<comment type="pathway">
    <text evidence="1">Siderophore biosynthesis.</text>
</comment>
<feature type="domain" description="Aerobactin siderophore biosynthesis IucA/IucC N-terminal" evidence="3">
    <location>
        <begin position="137"/>
        <end position="364"/>
    </location>
</feature>
<protein>
    <recommendedName>
        <fullName evidence="7">IucA/IucC family siderophore biosynthesis protein</fullName>
    </recommendedName>
</protein>
<comment type="caution">
    <text evidence="5">The sequence shown here is derived from an EMBL/GenBank/DDBJ whole genome shotgun (WGS) entry which is preliminary data.</text>
</comment>
<dbReference type="Pfam" id="PF04183">
    <property type="entry name" value="IucA_IucC"/>
    <property type="match status" value="1"/>
</dbReference>
<dbReference type="InterPro" id="IPR007310">
    <property type="entry name" value="Aerobactin_biosyn_IucA/IucC_N"/>
</dbReference>
<dbReference type="InterPro" id="IPR037455">
    <property type="entry name" value="LucA/IucC-like"/>
</dbReference>
<name>A0A4Z0GZG7_9BACI</name>
<dbReference type="GO" id="GO:0019290">
    <property type="term" value="P:siderophore biosynthetic process"/>
    <property type="evidence" value="ECO:0007669"/>
    <property type="project" value="InterPro"/>
</dbReference>
<feature type="domain" description="Aerobactin siderophore biosynthesis IucA/IucC-like C-terminal" evidence="4">
    <location>
        <begin position="388"/>
        <end position="547"/>
    </location>
</feature>
<proteinExistence type="inferred from homology"/>
<dbReference type="Proteomes" id="UP000297982">
    <property type="component" value="Unassembled WGS sequence"/>
</dbReference>
<comment type="similarity">
    <text evidence="2">Belongs to the IucA/IucC family.</text>
</comment>
<dbReference type="RefSeq" id="WP_135327819.1">
    <property type="nucleotide sequence ID" value="NZ_SRJC01000002.1"/>
</dbReference>
<dbReference type="PANTHER" id="PTHR34384:SF6">
    <property type="entry name" value="STAPHYLOFERRIN B SYNTHASE"/>
    <property type="match status" value="1"/>
</dbReference>
<dbReference type="InterPro" id="IPR022770">
    <property type="entry name" value="IucA/IucC-like_C"/>
</dbReference>
<dbReference type="PANTHER" id="PTHR34384">
    <property type="entry name" value="L-2,3-DIAMINOPROPANOATE--CITRATE LIGASE"/>
    <property type="match status" value="1"/>
</dbReference>
<evidence type="ECO:0000256" key="2">
    <source>
        <dbReference type="ARBA" id="ARBA00007832"/>
    </source>
</evidence>
<evidence type="ECO:0008006" key="7">
    <source>
        <dbReference type="Google" id="ProtNLM"/>
    </source>
</evidence>
<keyword evidence="6" id="KW-1185">Reference proteome</keyword>
<dbReference type="EMBL" id="SRJC01000002">
    <property type="protein sequence ID" value="TGB02906.1"/>
    <property type="molecule type" value="Genomic_DNA"/>
</dbReference>
<evidence type="ECO:0000313" key="5">
    <source>
        <dbReference type="EMBL" id="TGB02906.1"/>
    </source>
</evidence>
<accession>A0A4Z0GZG7</accession>
<sequence length="567" mass="64917">MKEKGTYRQKAEKTVLHQLVQALIREEVFPCEWRSEDTILLYAKETITIQLRRTYLLGHLDIKSITIENQPVATIDSLLESTGLEPRFSEEIRNSVHNYALALESASLRRAHLPEAPDVFDYVYKRQKQEAAFSPLTFLEQWVIQGHTIHPGSRTRMGLTDEDVKTYAPEWQGQPRVIPIAVRDDFFHKTGASPRDKLFEEYPEIEHAFYERGIDPEEYELIPVHPWQWKHTIQVHYEEAIKRGDIIALDRVGIDMAALISFRTLAPLHGRKKHHIKTAVNVQMTSAVRTVSPAATKNGPTLSKVLPRVFKEMPHPITVMKETAGIHYDKGEPFLQKNLSAILRENPERTLEVEEVAIPAAVLVADSPFTEQLVMEDLMKHQQTTAAQFIRQYANVLLPGLLTLITKYGISMEAHLQNVVVVFEDAVPKRAILRDYGGVRVMNDRLQSFAKTEIDPSTNLLTEDPQELINIFSHALLHNHFGEMIVALSRKLDIDEASLWEPVIDVVRETYEALRKETPHAAEDEQLLLAETLPMKSLVKMRLSDRYTDNMYVQINNPLRLKKEVSG</sequence>
<evidence type="ECO:0000313" key="6">
    <source>
        <dbReference type="Proteomes" id="UP000297982"/>
    </source>
</evidence>
<reference evidence="5 6" key="1">
    <citation type="journal article" date="2003" name="Int. J. Syst. Evol. Microbiol.">
        <title>Halobacillus salinus sp. nov., isolated from a salt lake on the coast of the East Sea in Korea.</title>
        <authorList>
            <person name="Yoon J.H."/>
            <person name="Kang K.H."/>
            <person name="Park Y.H."/>
        </authorList>
    </citation>
    <scope>NUCLEOTIDE SEQUENCE [LARGE SCALE GENOMIC DNA]</scope>
    <source>
        <strain evidence="5 6">HSL-3</strain>
    </source>
</reference>
<evidence type="ECO:0000259" key="3">
    <source>
        <dbReference type="Pfam" id="PF04183"/>
    </source>
</evidence>
<gene>
    <name evidence="5" type="ORF">E4663_12205</name>
</gene>